<evidence type="ECO:0000313" key="2">
    <source>
        <dbReference type="Proteomes" id="UP000216797"/>
    </source>
</evidence>
<keyword evidence="2" id="KW-1185">Reference proteome</keyword>
<sequence>MDLFNKMKEVANNQYKTLKNKEISGNNIGEIIKPIEDVANTALSNYEENKKEQKLVLSVKNLLVKNLTLLF</sequence>
<organism evidence="1 2">
    <name type="scientific">Enterococcus canintestini</name>
    <dbReference type="NCBI Taxonomy" id="317010"/>
    <lineage>
        <taxon>Bacteria</taxon>
        <taxon>Bacillati</taxon>
        <taxon>Bacillota</taxon>
        <taxon>Bacilli</taxon>
        <taxon>Lactobacillales</taxon>
        <taxon>Enterococcaceae</taxon>
        <taxon>Enterococcus</taxon>
    </lineage>
</organism>
<comment type="caution">
    <text evidence="1">The sequence shown here is derived from an EMBL/GenBank/DDBJ whole genome shotgun (WGS) entry which is preliminary data.</text>
</comment>
<dbReference type="Proteomes" id="UP000216797">
    <property type="component" value="Unassembled WGS sequence"/>
</dbReference>
<reference evidence="1 2" key="1">
    <citation type="submission" date="2015-08" db="EMBL/GenBank/DDBJ databases">
        <title>Enterococcus genome sequence.</title>
        <authorList>
            <person name="Acedo J.Z."/>
            <person name="Vederas J.C."/>
        </authorList>
    </citation>
    <scope>NUCLEOTIDE SEQUENCE [LARGE SCALE GENOMIC DNA]</scope>
    <source>
        <strain evidence="1 2">49</strain>
    </source>
</reference>
<proteinExistence type="predicted"/>
<protein>
    <submittedName>
        <fullName evidence="1">Uncharacterized protein</fullName>
    </submittedName>
</protein>
<dbReference type="AlphaFoldDB" id="A0A267HU97"/>
<dbReference type="RefSeq" id="WP_095006605.1">
    <property type="nucleotide sequence ID" value="NZ_JBKVRM010000016.1"/>
</dbReference>
<name>A0A267HU97_9ENTE</name>
<evidence type="ECO:0000313" key="1">
    <source>
        <dbReference type="EMBL" id="PAB01073.1"/>
    </source>
</evidence>
<gene>
    <name evidence="1" type="ORF">AKL21_07400</name>
</gene>
<dbReference type="EMBL" id="LHUG01000005">
    <property type="protein sequence ID" value="PAB01073.1"/>
    <property type="molecule type" value="Genomic_DNA"/>
</dbReference>
<accession>A0A267HU97</accession>